<dbReference type="EMBL" id="ABEU02000024">
    <property type="protein sequence ID" value="PNR28200.1"/>
    <property type="molecule type" value="Genomic_DNA"/>
</dbReference>
<reference evidence="2 4" key="2">
    <citation type="journal article" date="2018" name="Plant J.">
        <title>The Physcomitrella patens chromosome-scale assembly reveals moss genome structure and evolution.</title>
        <authorList>
            <person name="Lang D."/>
            <person name="Ullrich K.K."/>
            <person name="Murat F."/>
            <person name="Fuchs J."/>
            <person name="Jenkins J."/>
            <person name="Haas F.B."/>
            <person name="Piednoel M."/>
            <person name="Gundlach H."/>
            <person name="Van Bel M."/>
            <person name="Meyberg R."/>
            <person name="Vives C."/>
            <person name="Morata J."/>
            <person name="Symeonidi A."/>
            <person name="Hiss M."/>
            <person name="Muchero W."/>
            <person name="Kamisugi Y."/>
            <person name="Saleh O."/>
            <person name="Blanc G."/>
            <person name="Decker E.L."/>
            <person name="van Gessel N."/>
            <person name="Grimwood J."/>
            <person name="Hayes R.D."/>
            <person name="Graham S.W."/>
            <person name="Gunter L.E."/>
            <person name="McDaniel S.F."/>
            <person name="Hoernstein S.N.W."/>
            <person name="Larsson A."/>
            <person name="Li F.W."/>
            <person name="Perroud P.F."/>
            <person name="Phillips J."/>
            <person name="Ranjan P."/>
            <person name="Rokshar D.S."/>
            <person name="Rothfels C.J."/>
            <person name="Schneider L."/>
            <person name="Shu S."/>
            <person name="Stevenson D.W."/>
            <person name="Thummler F."/>
            <person name="Tillich M."/>
            <person name="Villarreal Aguilar J.C."/>
            <person name="Widiez T."/>
            <person name="Wong G.K."/>
            <person name="Wymore A."/>
            <person name="Zhang Y."/>
            <person name="Zimmer A.D."/>
            <person name="Quatrano R.S."/>
            <person name="Mayer K.F.X."/>
            <person name="Goodstein D."/>
            <person name="Casacuberta J.M."/>
            <person name="Vandepoele K."/>
            <person name="Reski R."/>
            <person name="Cuming A.C."/>
            <person name="Tuskan G.A."/>
            <person name="Maumus F."/>
            <person name="Salse J."/>
            <person name="Schmutz J."/>
            <person name="Rensing S.A."/>
        </authorList>
    </citation>
    <scope>NUCLEOTIDE SEQUENCE [LARGE SCALE GENOMIC DNA]</scope>
    <source>
        <strain evidence="3 4">cv. Gransden 2004</strain>
    </source>
</reference>
<evidence type="ECO:0000313" key="3">
    <source>
        <dbReference type="EnsemblPlants" id="Pp3c24_8130V3.1"/>
    </source>
</evidence>
<reference evidence="3" key="3">
    <citation type="submission" date="2020-12" db="UniProtKB">
        <authorList>
            <consortium name="EnsemblPlants"/>
        </authorList>
    </citation>
    <scope>IDENTIFICATION</scope>
</reference>
<protein>
    <submittedName>
        <fullName evidence="2 3">Uncharacterized protein</fullName>
    </submittedName>
</protein>
<proteinExistence type="predicted"/>
<dbReference type="InParanoid" id="A0A2K1IFZ7"/>
<evidence type="ECO:0000313" key="2">
    <source>
        <dbReference type="EMBL" id="PNR28200.1"/>
    </source>
</evidence>
<organism evidence="2">
    <name type="scientific">Physcomitrium patens</name>
    <name type="common">Spreading-leaved earth moss</name>
    <name type="synonym">Physcomitrella patens</name>
    <dbReference type="NCBI Taxonomy" id="3218"/>
    <lineage>
        <taxon>Eukaryota</taxon>
        <taxon>Viridiplantae</taxon>
        <taxon>Streptophyta</taxon>
        <taxon>Embryophyta</taxon>
        <taxon>Bryophyta</taxon>
        <taxon>Bryophytina</taxon>
        <taxon>Bryopsida</taxon>
        <taxon>Funariidae</taxon>
        <taxon>Funariales</taxon>
        <taxon>Funariaceae</taxon>
        <taxon>Physcomitrium</taxon>
    </lineage>
</organism>
<keyword evidence="1" id="KW-0812">Transmembrane</keyword>
<dbReference type="Gramene" id="Pp3c24_8130V3.1">
    <property type="protein sequence ID" value="Pp3c24_8130V3.1"/>
    <property type="gene ID" value="Pp3c24_8130"/>
</dbReference>
<keyword evidence="4" id="KW-1185">Reference proteome</keyword>
<reference evidence="2 4" key="1">
    <citation type="journal article" date="2008" name="Science">
        <title>The Physcomitrella genome reveals evolutionary insights into the conquest of land by plants.</title>
        <authorList>
            <person name="Rensing S."/>
            <person name="Lang D."/>
            <person name="Zimmer A."/>
            <person name="Terry A."/>
            <person name="Salamov A."/>
            <person name="Shapiro H."/>
            <person name="Nishiyama T."/>
            <person name="Perroud P.-F."/>
            <person name="Lindquist E."/>
            <person name="Kamisugi Y."/>
            <person name="Tanahashi T."/>
            <person name="Sakakibara K."/>
            <person name="Fujita T."/>
            <person name="Oishi K."/>
            <person name="Shin-I T."/>
            <person name="Kuroki Y."/>
            <person name="Toyoda A."/>
            <person name="Suzuki Y."/>
            <person name="Hashimoto A."/>
            <person name="Yamaguchi K."/>
            <person name="Sugano A."/>
            <person name="Kohara Y."/>
            <person name="Fujiyama A."/>
            <person name="Anterola A."/>
            <person name="Aoki S."/>
            <person name="Ashton N."/>
            <person name="Barbazuk W.B."/>
            <person name="Barker E."/>
            <person name="Bennetzen J."/>
            <person name="Bezanilla M."/>
            <person name="Blankenship R."/>
            <person name="Cho S.H."/>
            <person name="Dutcher S."/>
            <person name="Estelle M."/>
            <person name="Fawcett J.A."/>
            <person name="Gundlach H."/>
            <person name="Hanada K."/>
            <person name="Heyl A."/>
            <person name="Hicks K.A."/>
            <person name="Hugh J."/>
            <person name="Lohr M."/>
            <person name="Mayer K."/>
            <person name="Melkozernov A."/>
            <person name="Murata T."/>
            <person name="Nelson D."/>
            <person name="Pils B."/>
            <person name="Prigge M."/>
            <person name="Reiss B."/>
            <person name="Renner T."/>
            <person name="Rombauts S."/>
            <person name="Rushton P."/>
            <person name="Sanderfoot A."/>
            <person name="Schween G."/>
            <person name="Shiu S.-H."/>
            <person name="Stueber K."/>
            <person name="Theodoulou F.L."/>
            <person name="Tu H."/>
            <person name="Van de Peer Y."/>
            <person name="Verrier P.J."/>
            <person name="Waters E."/>
            <person name="Wood A."/>
            <person name="Yang L."/>
            <person name="Cove D."/>
            <person name="Cuming A."/>
            <person name="Hasebe M."/>
            <person name="Lucas S."/>
            <person name="Mishler D.B."/>
            <person name="Reski R."/>
            <person name="Grigoriev I."/>
            <person name="Quatrano R.S."/>
            <person name="Boore J.L."/>
        </authorList>
    </citation>
    <scope>NUCLEOTIDE SEQUENCE [LARGE SCALE GENOMIC DNA]</scope>
    <source>
        <strain evidence="3 4">cv. Gransden 2004</strain>
    </source>
</reference>
<feature type="transmembrane region" description="Helical" evidence="1">
    <location>
        <begin position="81"/>
        <end position="101"/>
    </location>
</feature>
<dbReference type="PANTHER" id="PTHR39113">
    <property type="entry name" value="MEMBRANE LIPOPROTEIN-RELATED"/>
    <property type="match status" value="1"/>
</dbReference>
<dbReference type="Proteomes" id="UP000006727">
    <property type="component" value="Chromosome 24"/>
</dbReference>
<dbReference type="PANTHER" id="PTHR39113:SF2">
    <property type="match status" value="1"/>
</dbReference>
<name>A0A2K1IFZ7_PHYPA</name>
<keyword evidence="1" id="KW-1133">Transmembrane helix</keyword>
<dbReference type="EnsemblPlants" id="Pp3c24_8130V3.1">
    <property type="protein sequence ID" value="Pp3c24_8130V3.1"/>
    <property type="gene ID" value="Pp3c24_8130"/>
</dbReference>
<sequence>MPRLREAQIPIGHKVYKNILKLLNVAVIIFGIMTVVMSFEINPVPTFSPGWLLILLGSTTMLGGFTGFGGTTLPCCYKSHIICMSIAIFGTAVFCLCMFGQSDISIWPLALQRAKVVASFKSKRFSEETVDRYLSSICWLYIFVVIVECVALAARVIFQRKFIHEQFESLAQTQDLRAATLRTMREDLGSRSNKVDRTRAGNLDAKMQDKYAKYVLTF</sequence>
<feature type="transmembrane region" description="Helical" evidence="1">
    <location>
        <begin position="133"/>
        <end position="158"/>
    </location>
</feature>
<accession>A0A2K1IFZ7</accession>
<keyword evidence="1" id="KW-0472">Membrane</keyword>
<evidence type="ECO:0000256" key="1">
    <source>
        <dbReference type="SAM" id="Phobius"/>
    </source>
</evidence>
<feature type="transmembrane region" description="Helical" evidence="1">
    <location>
        <begin position="20"/>
        <end position="39"/>
    </location>
</feature>
<dbReference type="AlphaFoldDB" id="A0A2K1IFZ7"/>
<evidence type="ECO:0000313" key="4">
    <source>
        <dbReference type="Proteomes" id="UP000006727"/>
    </source>
</evidence>
<feature type="transmembrane region" description="Helical" evidence="1">
    <location>
        <begin position="51"/>
        <end position="69"/>
    </location>
</feature>
<gene>
    <name evidence="2" type="ORF">PHYPA_028792</name>
</gene>